<gene>
    <name evidence="2" type="ORF">BW425_25335</name>
</gene>
<accession>A0A1Y3MBA9</accession>
<feature type="transmembrane region" description="Helical" evidence="1">
    <location>
        <begin position="17"/>
        <end position="35"/>
    </location>
</feature>
<feature type="transmembrane region" description="Helical" evidence="1">
    <location>
        <begin position="66"/>
        <end position="87"/>
    </location>
</feature>
<sequence>MSVSVANERRWLKTLKLLGYYTIILGVILIILYVLKTFILQVLGVLVVGVFVVIGFYFLGYLLIGVLSLLIIVGSVICAVGLLVYLLA</sequence>
<comment type="caution">
    <text evidence="2">The sequence shown here is derived from an EMBL/GenBank/DDBJ whole genome shotgun (WGS) entry which is preliminary data.</text>
</comment>
<dbReference type="AlphaFoldDB" id="A0A1Y3MBA9"/>
<dbReference type="EMBL" id="MWPX01000058">
    <property type="protein sequence ID" value="OUM46161.1"/>
    <property type="molecule type" value="Genomic_DNA"/>
</dbReference>
<evidence type="ECO:0000313" key="3">
    <source>
        <dbReference type="Proteomes" id="UP000195321"/>
    </source>
</evidence>
<keyword evidence="1" id="KW-0472">Membrane</keyword>
<dbReference type="RefSeq" id="WP_088094641.1">
    <property type="nucleotide sequence ID" value="NZ_MWPX01000058.1"/>
</dbReference>
<proteinExistence type="predicted"/>
<organism evidence="2 3">
    <name type="scientific">Bacillus pseudomycoides</name>
    <dbReference type="NCBI Taxonomy" id="64104"/>
    <lineage>
        <taxon>Bacteria</taxon>
        <taxon>Bacillati</taxon>
        <taxon>Bacillota</taxon>
        <taxon>Bacilli</taxon>
        <taxon>Bacillales</taxon>
        <taxon>Bacillaceae</taxon>
        <taxon>Bacillus</taxon>
        <taxon>Bacillus cereus group</taxon>
    </lineage>
</organism>
<name>A0A1Y3MBA9_9BACI</name>
<reference evidence="2 3" key="1">
    <citation type="submission" date="2017-02" db="EMBL/GenBank/DDBJ databases">
        <title>Bacillus pseudomycoides isolate FSL K6-0042.</title>
        <authorList>
            <person name="Kovac J."/>
        </authorList>
    </citation>
    <scope>NUCLEOTIDE SEQUENCE [LARGE SCALE GENOMIC DNA]</scope>
    <source>
        <strain evidence="2 3">FSL K6-0042</strain>
    </source>
</reference>
<feature type="transmembrane region" description="Helical" evidence="1">
    <location>
        <begin position="42"/>
        <end position="60"/>
    </location>
</feature>
<keyword evidence="1" id="KW-0812">Transmembrane</keyword>
<dbReference type="Proteomes" id="UP000195321">
    <property type="component" value="Unassembled WGS sequence"/>
</dbReference>
<evidence type="ECO:0000313" key="2">
    <source>
        <dbReference type="EMBL" id="OUM46161.1"/>
    </source>
</evidence>
<evidence type="ECO:0000256" key="1">
    <source>
        <dbReference type="SAM" id="Phobius"/>
    </source>
</evidence>
<protein>
    <submittedName>
        <fullName evidence="2">Uncharacterized protein</fullName>
    </submittedName>
</protein>
<keyword evidence="1" id="KW-1133">Transmembrane helix</keyword>